<keyword evidence="5" id="KW-0408">Iron</keyword>
<evidence type="ECO:0000256" key="3">
    <source>
        <dbReference type="ARBA" id="ARBA00022723"/>
    </source>
</evidence>
<dbReference type="PANTHER" id="PTHR10543">
    <property type="entry name" value="BETA-CAROTENE DIOXYGENASE"/>
    <property type="match status" value="1"/>
</dbReference>
<comment type="cofactor">
    <cofactor evidence="1">
        <name>Fe(2+)</name>
        <dbReference type="ChEBI" id="CHEBI:29033"/>
    </cofactor>
</comment>
<dbReference type="PANTHER" id="PTHR10543:SF24">
    <property type="entry name" value="CAROTENOID ISOMEROOXYGENASE"/>
    <property type="match status" value="1"/>
</dbReference>
<evidence type="ECO:0000256" key="4">
    <source>
        <dbReference type="ARBA" id="ARBA00023002"/>
    </source>
</evidence>
<evidence type="ECO:0000256" key="5">
    <source>
        <dbReference type="ARBA" id="ARBA00023004"/>
    </source>
</evidence>
<comment type="caution">
    <text evidence="6">The sequence shown here is derived from an EMBL/GenBank/DDBJ whole genome shotgun (WGS) entry which is preliminary data.</text>
</comment>
<keyword evidence="7" id="KW-1185">Reference proteome</keyword>
<reference evidence="6 7" key="1">
    <citation type="journal article" date="2024" name="IMA Fungus">
        <title>Apiospora arundinis, a panoply of carbohydrate-active enzymes and secondary metabolites.</title>
        <authorList>
            <person name="Sorensen T."/>
            <person name="Petersen C."/>
            <person name="Muurmann A.T."/>
            <person name="Christiansen J.V."/>
            <person name="Brundto M.L."/>
            <person name="Overgaard C.K."/>
            <person name="Boysen A.T."/>
            <person name="Wollenberg R.D."/>
            <person name="Larsen T.O."/>
            <person name="Sorensen J.L."/>
            <person name="Nielsen K.L."/>
            <person name="Sondergaard T.E."/>
        </authorList>
    </citation>
    <scope>NUCLEOTIDE SEQUENCE [LARGE SCALE GENOMIC DNA]</scope>
    <source>
        <strain evidence="6 7">AAU 773</strain>
    </source>
</reference>
<evidence type="ECO:0000313" key="6">
    <source>
        <dbReference type="EMBL" id="KAK8855691.1"/>
    </source>
</evidence>
<comment type="similarity">
    <text evidence="2">Belongs to the carotenoid oxygenase family.</text>
</comment>
<evidence type="ECO:0000313" key="7">
    <source>
        <dbReference type="Proteomes" id="UP001390339"/>
    </source>
</evidence>
<name>A0ABR2I0M6_9PEZI</name>
<evidence type="ECO:0000256" key="1">
    <source>
        <dbReference type="ARBA" id="ARBA00001954"/>
    </source>
</evidence>
<dbReference type="Pfam" id="PF03055">
    <property type="entry name" value="RPE65"/>
    <property type="match status" value="1"/>
</dbReference>
<keyword evidence="3" id="KW-0479">Metal-binding</keyword>
<keyword evidence="4" id="KW-0560">Oxidoreductase</keyword>
<organism evidence="6 7">
    <name type="scientific">Apiospora arundinis</name>
    <dbReference type="NCBI Taxonomy" id="335852"/>
    <lineage>
        <taxon>Eukaryota</taxon>
        <taxon>Fungi</taxon>
        <taxon>Dikarya</taxon>
        <taxon>Ascomycota</taxon>
        <taxon>Pezizomycotina</taxon>
        <taxon>Sordariomycetes</taxon>
        <taxon>Xylariomycetidae</taxon>
        <taxon>Amphisphaeriales</taxon>
        <taxon>Apiosporaceae</taxon>
        <taxon>Apiospora</taxon>
    </lineage>
</organism>
<sequence length="597" mass="65864">MGPSTEDVSAPVVGDAVVGGSTYKRTAADEETSMTEFEDNLTKAAFVDWPIDAGFEGLTEHRKPVELVVKGNIPAWAAGSLYRTGPGGSSVEDTRNGTLKISHWFDGLAQMHRFDILVPERSSSEDFGQVRVVYSSRCQADEFVKRIKDAGCIPSASFAQRADPCVGMFGKFMAMFRRRGQLYTNIGVTINTNMAAFRNIANTSQGETSGHRARASNIFIGSDLPLFAQADPETMEAIAYIPHTALHPKLKGRIGPAHGMQDPETGDYFSFNLELGAASTYRIFQVSTDTGSTTILATIASKAAYIHSFFLTEQYVVLCIPVAHYQWNGAKILWKGTLLDSIAPFDESKKCHWFIVDRRNGKGVVARFTSPAAFFFHTSNAFEDKDTGDVICEVVQYPNLSIMRGMYYDILLNRDNKAREFWSDGPKSNLMATLVRYRFCIDDFHESQDKRSELPSPEVIIRVSAPHIGDLPTINEAYACRKHRFTYSMASRGLSTLFDSISKIDCETREVLIWSAPQAHSPSEAIFVPRPSVDTEAHAADEDDGVLLSVVLDGVNKSSYLLCLDAKTMTELGRAECEFAVAMTLHGQHVKGGELGL</sequence>
<proteinExistence type="inferred from homology"/>
<dbReference type="InterPro" id="IPR004294">
    <property type="entry name" value="Carotenoid_Oase"/>
</dbReference>
<dbReference type="Proteomes" id="UP001390339">
    <property type="component" value="Unassembled WGS sequence"/>
</dbReference>
<evidence type="ECO:0000256" key="2">
    <source>
        <dbReference type="ARBA" id="ARBA00006787"/>
    </source>
</evidence>
<accession>A0ABR2I0M6</accession>
<protein>
    <submittedName>
        <fullName evidence="6">Beta-beta-carotene 15-15'-dioxygenase</fullName>
    </submittedName>
</protein>
<dbReference type="EMBL" id="JAPCWZ010000007">
    <property type="protein sequence ID" value="KAK8855691.1"/>
    <property type="molecule type" value="Genomic_DNA"/>
</dbReference>
<gene>
    <name evidence="6" type="ORF">PGQ11_011603</name>
</gene>